<dbReference type="Pfam" id="PF12679">
    <property type="entry name" value="ABC2_membrane_2"/>
    <property type="match status" value="1"/>
</dbReference>
<feature type="transmembrane region" description="Helical" evidence="1">
    <location>
        <begin position="245"/>
        <end position="272"/>
    </location>
</feature>
<dbReference type="GO" id="GO:0140359">
    <property type="term" value="F:ABC-type transporter activity"/>
    <property type="evidence" value="ECO:0007669"/>
    <property type="project" value="InterPro"/>
</dbReference>
<proteinExistence type="predicted"/>
<dbReference type="GO" id="GO:0005886">
    <property type="term" value="C:plasma membrane"/>
    <property type="evidence" value="ECO:0007669"/>
    <property type="project" value="UniProtKB-SubCell"/>
</dbReference>
<dbReference type="PANTHER" id="PTHR37305">
    <property type="entry name" value="INTEGRAL MEMBRANE PROTEIN-RELATED"/>
    <property type="match status" value="1"/>
</dbReference>
<evidence type="ECO:0000313" key="3">
    <source>
        <dbReference type="Proteomes" id="UP000031408"/>
    </source>
</evidence>
<organism evidence="2 3">
    <name type="scientific">Flavihumibacter solisilvae</name>
    <dbReference type="NCBI Taxonomy" id="1349421"/>
    <lineage>
        <taxon>Bacteria</taxon>
        <taxon>Pseudomonadati</taxon>
        <taxon>Bacteroidota</taxon>
        <taxon>Chitinophagia</taxon>
        <taxon>Chitinophagales</taxon>
        <taxon>Chitinophagaceae</taxon>
        <taxon>Flavihumibacter</taxon>
    </lineage>
</organism>
<protein>
    <recommendedName>
        <fullName evidence="4">ABC transporter permease</fullName>
    </recommendedName>
</protein>
<feature type="transmembrane region" description="Helical" evidence="1">
    <location>
        <begin position="20"/>
        <end position="38"/>
    </location>
</feature>
<reference evidence="2 3" key="1">
    <citation type="submission" date="2014-11" db="EMBL/GenBank/DDBJ databases">
        <title>Genome sequence of Flavihumibacter solisilvae 3-3.</title>
        <authorList>
            <person name="Zhou G."/>
            <person name="Li M."/>
            <person name="Wang G."/>
        </authorList>
    </citation>
    <scope>NUCLEOTIDE SEQUENCE [LARGE SCALE GENOMIC DNA]</scope>
    <source>
        <strain evidence="2 3">3-3</strain>
    </source>
</reference>
<name>A0A0C1L3I1_9BACT</name>
<accession>A0A0C1L3I1</accession>
<dbReference type="OrthoDB" id="9814570at2"/>
<dbReference type="AlphaFoldDB" id="A0A0C1L3I1"/>
<dbReference type="Proteomes" id="UP000031408">
    <property type="component" value="Unassembled WGS sequence"/>
</dbReference>
<comment type="caution">
    <text evidence="2">The sequence shown here is derived from an EMBL/GenBank/DDBJ whole genome shotgun (WGS) entry which is preliminary data.</text>
</comment>
<feature type="transmembrane region" description="Helical" evidence="1">
    <location>
        <begin position="64"/>
        <end position="87"/>
    </location>
</feature>
<dbReference type="EMBL" id="JSVC01000011">
    <property type="protein sequence ID" value="KIC94537.1"/>
    <property type="molecule type" value="Genomic_DNA"/>
</dbReference>
<feature type="transmembrane region" description="Helical" evidence="1">
    <location>
        <begin position="166"/>
        <end position="193"/>
    </location>
</feature>
<keyword evidence="1" id="KW-0812">Transmembrane</keyword>
<keyword evidence="1" id="KW-1133">Transmembrane helix</keyword>
<sequence>MWKLISIELYKIFRRPRTYISFVAIGAIVVLILLAFYADGENYMAFGMQALTQTFDVQGSLLNGYLICFVILQTLLIHVPLLITLIAGDQVAGEANMGTLRLLLTKPVSRSRLLLAKFLATIVYTLALLVWMAFLSLAVSILVFGTGDLLILKSEEVVVLSGNDVLWRYAGAFAFAAIAMSTVAALAFFLSIFAENSIGPIVSTMSVIIVFTILSSLDIPVFNALKPYLFTTHIIGWKGLFDDPVAWVPVCKSAVILLVHIIVFLLASVFVFNKKDILS</sequence>
<keyword evidence="3" id="KW-1185">Reference proteome</keyword>
<dbReference type="PANTHER" id="PTHR37305:SF1">
    <property type="entry name" value="MEMBRANE PROTEIN"/>
    <property type="match status" value="1"/>
</dbReference>
<feature type="transmembrane region" description="Helical" evidence="1">
    <location>
        <begin position="118"/>
        <end position="146"/>
    </location>
</feature>
<dbReference type="RefSeq" id="WP_039139712.1">
    <property type="nucleotide sequence ID" value="NZ_JSVC01000011.1"/>
</dbReference>
<evidence type="ECO:0000313" key="2">
    <source>
        <dbReference type="EMBL" id="KIC94537.1"/>
    </source>
</evidence>
<evidence type="ECO:0000256" key="1">
    <source>
        <dbReference type="SAM" id="Phobius"/>
    </source>
</evidence>
<dbReference type="STRING" id="1349421.OI18_10470"/>
<keyword evidence="1" id="KW-0472">Membrane</keyword>
<evidence type="ECO:0008006" key="4">
    <source>
        <dbReference type="Google" id="ProtNLM"/>
    </source>
</evidence>
<feature type="transmembrane region" description="Helical" evidence="1">
    <location>
        <begin position="205"/>
        <end position="225"/>
    </location>
</feature>
<gene>
    <name evidence="2" type="ORF">OI18_10470</name>
</gene>